<accession>A0A9D4MVT5</accession>
<proteinExistence type="predicted"/>
<dbReference type="EMBL" id="JAIWYP010000001">
    <property type="protein sequence ID" value="KAH3884733.1"/>
    <property type="molecule type" value="Genomic_DNA"/>
</dbReference>
<evidence type="ECO:0000313" key="3">
    <source>
        <dbReference type="Proteomes" id="UP000828390"/>
    </source>
</evidence>
<dbReference type="AlphaFoldDB" id="A0A9D4MVT5"/>
<comment type="caution">
    <text evidence="2">The sequence shown here is derived from an EMBL/GenBank/DDBJ whole genome shotgun (WGS) entry which is preliminary data.</text>
</comment>
<reference evidence="2" key="1">
    <citation type="journal article" date="2019" name="bioRxiv">
        <title>The Genome of the Zebra Mussel, Dreissena polymorpha: A Resource for Invasive Species Research.</title>
        <authorList>
            <person name="McCartney M.A."/>
            <person name="Auch B."/>
            <person name="Kono T."/>
            <person name="Mallez S."/>
            <person name="Zhang Y."/>
            <person name="Obille A."/>
            <person name="Becker A."/>
            <person name="Abrahante J.E."/>
            <person name="Garbe J."/>
            <person name="Badalamenti J.P."/>
            <person name="Herman A."/>
            <person name="Mangelson H."/>
            <person name="Liachko I."/>
            <person name="Sullivan S."/>
            <person name="Sone E.D."/>
            <person name="Koren S."/>
            <person name="Silverstein K.A.T."/>
            <person name="Beckman K.B."/>
            <person name="Gohl D.M."/>
        </authorList>
    </citation>
    <scope>NUCLEOTIDE SEQUENCE</scope>
    <source>
        <strain evidence="2">Duluth1</strain>
        <tissue evidence="2">Whole animal</tissue>
    </source>
</reference>
<reference evidence="2" key="2">
    <citation type="submission" date="2020-11" db="EMBL/GenBank/DDBJ databases">
        <authorList>
            <person name="McCartney M.A."/>
            <person name="Auch B."/>
            <person name="Kono T."/>
            <person name="Mallez S."/>
            <person name="Becker A."/>
            <person name="Gohl D.M."/>
            <person name="Silverstein K.A.T."/>
            <person name="Koren S."/>
            <person name="Bechman K.B."/>
            <person name="Herman A."/>
            <person name="Abrahante J.E."/>
            <person name="Garbe J."/>
        </authorList>
    </citation>
    <scope>NUCLEOTIDE SEQUENCE</scope>
    <source>
        <strain evidence="2">Duluth1</strain>
        <tissue evidence="2">Whole animal</tissue>
    </source>
</reference>
<protein>
    <submittedName>
        <fullName evidence="2">Uncharacterized protein</fullName>
    </submittedName>
</protein>
<feature type="region of interest" description="Disordered" evidence="1">
    <location>
        <begin position="1"/>
        <end position="74"/>
    </location>
</feature>
<organism evidence="2 3">
    <name type="scientific">Dreissena polymorpha</name>
    <name type="common">Zebra mussel</name>
    <name type="synonym">Mytilus polymorpha</name>
    <dbReference type="NCBI Taxonomy" id="45954"/>
    <lineage>
        <taxon>Eukaryota</taxon>
        <taxon>Metazoa</taxon>
        <taxon>Spiralia</taxon>
        <taxon>Lophotrochozoa</taxon>
        <taxon>Mollusca</taxon>
        <taxon>Bivalvia</taxon>
        <taxon>Autobranchia</taxon>
        <taxon>Heteroconchia</taxon>
        <taxon>Euheterodonta</taxon>
        <taxon>Imparidentia</taxon>
        <taxon>Neoheterodontei</taxon>
        <taxon>Myida</taxon>
        <taxon>Dreissenoidea</taxon>
        <taxon>Dreissenidae</taxon>
        <taxon>Dreissena</taxon>
    </lineage>
</organism>
<keyword evidence="3" id="KW-1185">Reference proteome</keyword>
<dbReference type="Proteomes" id="UP000828390">
    <property type="component" value="Unassembled WGS sequence"/>
</dbReference>
<evidence type="ECO:0000256" key="1">
    <source>
        <dbReference type="SAM" id="MobiDB-lite"/>
    </source>
</evidence>
<name>A0A9D4MVT5_DREPO</name>
<evidence type="ECO:0000313" key="2">
    <source>
        <dbReference type="EMBL" id="KAH3884733.1"/>
    </source>
</evidence>
<feature type="compositionally biased region" description="Low complexity" evidence="1">
    <location>
        <begin position="9"/>
        <end position="20"/>
    </location>
</feature>
<gene>
    <name evidence="2" type="ORF">DPMN_008719</name>
</gene>
<sequence>MNAGKRTLSSTASETSANNSMLETSVFEKSEHKQSKLKLKLNKPDPNKKKTMTTFVTNAPKENCDKSGLSIKNG</sequence>